<reference evidence="2" key="1">
    <citation type="submission" date="2024-02" db="UniProtKB">
        <authorList>
            <consortium name="WormBaseParasite"/>
        </authorList>
    </citation>
    <scope>IDENTIFICATION</scope>
</reference>
<organism evidence="1 2">
    <name type="scientific">Strongyloides stercoralis</name>
    <name type="common">Threadworm</name>
    <dbReference type="NCBI Taxonomy" id="6248"/>
    <lineage>
        <taxon>Eukaryota</taxon>
        <taxon>Metazoa</taxon>
        <taxon>Ecdysozoa</taxon>
        <taxon>Nematoda</taxon>
        <taxon>Chromadorea</taxon>
        <taxon>Rhabditida</taxon>
        <taxon>Tylenchina</taxon>
        <taxon>Panagrolaimomorpha</taxon>
        <taxon>Strongyloidoidea</taxon>
        <taxon>Strongyloididae</taxon>
        <taxon>Strongyloides</taxon>
    </lineage>
</organism>
<proteinExistence type="predicted"/>
<dbReference type="AlphaFoldDB" id="A0AAF5CZ86"/>
<keyword evidence="1" id="KW-1185">Reference proteome</keyword>
<accession>A0AAF5CZ86</accession>
<dbReference type="WBParaSite" id="TCONS_00004270.p1">
    <property type="protein sequence ID" value="TCONS_00004270.p1"/>
    <property type="gene ID" value="XLOC_001506"/>
</dbReference>
<evidence type="ECO:0000313" key="1">
    <source>
        <dbReference type="Proteomes" id="UP000035681"/>
    </source>
</evidence>
<protein>
    <submittedName>
        <fullName evidence="2">Uncharacterized protein</fullName>
    </submittedName>
</protein>
<evidence type="ECO:0000313" key="2">
    <source>
        <dbReference type="WBParaSite" id="TCONS_00004270.p1"/>
    </source>
</evidence>
<sequence length="247" mass="27449">EFLLNQKQPPFRVLDSTIFTPKKHPYFRFSSSRAAASNSSHNSFHAPDSVLKSFNALDSAQVKQQPPILTEEFPCFRLSCSIVTHTQVPSKKVSIFQIQFQLNNSLQNNVDQNKKTYLVSLLCISSRATSSSSLQESVYTPNYASVEQQPPIPSTTASMLRIQLNNSVQFATESPPFKESLPVSFSLSPLQKCSYASDSAPVDQQLPTLTKEHPCFRLNCSIVTSLSSLQRSFNASDSVPVEQQPPK</sequence>
<name>A0AAF5CZ86_STRER</name>
<dbReference type="Proteomes" id="UP000035681">
    <property type="component" value="Unplaced"/>
</dbReference>